<accession>A0A2U3AQJ9</accession>
<comment type="catalytic activity">
    <reaction evidence="15">
        <text>[GlcNAc-(1-&gt;4)-Mur2Ac(oyl-L-Ala-gamma-D-Glu-L-Lys-D-Ala-D-Ala)](n)-di-trans,octa-cis-undecaprenyl diphosphate + beta-D-GlcNAc-(1-&gt;4)-Mur2Ac(oyl-L-Ala-gamma-D-Glu-L-Lys-D-Ala-D-Ala)-di-trans,octa-cis-undecaprenyl diphosphate = [GlcNAc-(1-&gt;4)-Mur2Ac(oyl-L-Ala-gamma-D-Glu-L-Lys-D-Ala-D-Ala)](n+1)-di-trans,octa-cis-undecaprenyl diphosphate + di-trans,octa-cis-undecaprenyl diphosphate + H(+)</text>
        <dbReference type="Rhea" id="RHEA:23708"/>
        <dbReference type="Rhea" id="RHEA-COMP:9602"/>
        <dbReference type="Rhea" id="RHEA-COMP:9603"/>
        <dbReference type="ChEBI" id="CHEBI:15378"/>
        <dbReference type="ChEBI" id="CHEBI:58405"/>
        <dbReference type="ChEBI" id="CHEBI:60033"/>
        <dbReference type="ChEBI" id="CHEBI:78435"/>
        <dbReference type="EC" id="2.4.99.28"/>
    </reaction>
</comment>
<dbReference type="EC" id="2.4.99.28" evidence="14"/>
<evidence type="ECO:0000256" key="2">
    <source>
        <dbReference type="ARBA" id="ARBA00022676"/>
    </source>
</evidence>
<feature type="transmembrane region" description="Helical" evidence="17">
    <location>
        <begin position="357"/>
        <end position="379"/>
    </location>
</feature>
<feature type="transmembrane region" description="Helical" evidence="17">
    <location>
        <begin position="169"/>
        <end position="186"/>
    </location>
</feature>
<reference evidence="18 19" key="1">
    <citation type="submission" date="2018-05" db="EMBL/GenBank/DDBJ databases">
        <title>Kurthia sibirica genome sequence.</title>
        <authorList>
            <person name="Maclea K.S."/>
            <person name="Goen A.E."/>
        </authorList>
    </citation>
    <scope>NUCLEOTIDE SEQUENCE [LARGE SCALE GENOMIC DNA]</scope>
    <source>
        <strain evidence="18 19">ATCC 49154</strain>
    </source>
</reference>
<protein>
    <recommendedName>
        <fullName evidence="12">Probable peptidoglycan glycosyltransferase FtsW</fullName>
        <ecNumber evidence="14">2.4.99.28</ecNumber>
    </recommendedName>
    <alternativeName>
        <fullName evidence="13">Cell division protein FtsW</fullName>
    </alternativeName>
    <alternativeName>
        <fullName evidence="10">Cell wall polymerase</fullName>
    </alternativeName>
    <alternativeName>
        <fullName evidence="9">Peptidoglycan polymerase</fullName>
    </alternativeName>
</protein>
<feature type="transmembrane region" description="Helical" evidence="17">
    <location>
        <begin position="145"/>
        <end position="163"/>
    </location>
</feature>
<evidence type="ECO:0000256" key="15">
    <source>
        <dbReference type="ARBA" id="ARBA00049902"/>
    </source>
</evidence>
<evidence type="ECO:0000256" key="7">
    <source>
        <dbReference type="ARBA" id="ARBA00022989"/>
    </source>
</evidence>
<feature type="transmembrane region" description="Helical" evidence="17">
    <location>
        <begin position="288"/>
        <end position="309"/>
    </location>
</feature>
<dbReference type="GO" id="GO:0009252">
    <property type="term" value="P:peptidoglycan biosynthetic process"/>
    <property type="evidence" value="ECO:0007669"/>
    <property type="project" value="UniProtKB-KW"/>
</dbReference>
<keyword evidence="6" id="KW-0573">Peptidoglycan synthesis</keyword>
<dbReference type="Pfam" id="PF01098">
    <property type="entry name" value="FTSW_RODA_SPOVE"/>
    <property type="match status" value="1"/>
</dbReference>
<dbReference type="InterPro" id="IPR001182">
    <property type="entry name" value="FtsW/RodA"/>
</dbReference>
<evidence type="ECO:0000256" key="16">
    <source>
        <dbReference type="ARBA" id="ARBA00049966"/>
    </source>
</evidence>
<dbReference type="GO" id="GO:0008955">
    <property type="term" value="F:peptidoglycan glycosyltransferase activity"/>
    <property type="evidence" value="ECO:0007669"/>
    <property type="project" value="UniProtKB-EC"/>
</dbReference>
<dbReference type="GO" id="GO:0005886">
    <property type="term" value="C:plasma membrane"/>
    <property type="evidence" value="ECO:0007669"/>
    <property type="project" value="TreeGrafter"/>
</dbReference>
<evidence type="ECO:0000256" key="13">
    <source>
        <dbReference type="ARBA" id="ARBA00041418"/>
    </source>
</evidence>
<sequence>MKKYFKEFDYPLFITYVALCLFGLIMVYSSSMMVAVNKLNLEPDYFYKKQIFNIIIAFIAFFIGCFIPYKRYRNNKFILIMLVSTFVLLILVHLIGYSPDGSGAKSWLKFSFASFQPSELAKISIIIYFSVVFANKNSSGTIDSIMNSLLPPMFIYGLAVASIAMEPDIGSIILLTLIAFSVIAVSGLSIKKFIISMTTVFLIGVGVIGTALLFFKDTLLTEKRMGRIEAFWDPFKDITNYGWQVVNGYYAIGAGGIPGLGLGQSIQKLGYLPEPHTDFILAIISEELGTLGVLFVIGGLGFIVLRGIIVGIRAKDPMARMLAVGIASWIGFQTFVNIGGLSGLIPLTGVPLPFISYGGSSLMLLSLAMGILVNVSMFVKKDRNKLK</sequence>
<evidence type="ECO:0000256" key="5">
    <source>
        <dbReference type="ARBA" id="ARBA00022960"/>
    </source>
</evidence>
<keyword evidence="3" id="KW-0808">Transferase</keyword>
<comment type="caution">
    <text evidence="18">The sequence shown here is derived from an EMBL/GenBank/DDBJ whole genome shotgun (WGS) entry which is preliminary data.</text>
</comment>
<evidence type="ECO:0000256" key="3">
    <source>
        <dbReference type="ARBA" id="ARBA00022679"/>
    </source>
</evidence>
<keyword evidence="5" id="KW-0133">Cell shape</keyword>
<dbReference type="OrthoDB" id="9768187at2"/>
<dbReference type="GO" id="GO:0051301">
    <property type="term" value="P:cell division"/>
    <property type="evidence" value="ECO:0007669"/>
    <property type="project" value="UniProtKB-KW"/>
</dbReference>
<dbReference type="Proteomes" id="UP000245938">
    <property type="component" value="Unassembled WGS sequence"/>
</dbReference>
<feature type="transmembrane region" description="Helical" evidence="17">
    <location>
        <begin position="51"/>
        <end position="69"/>
    </location>
</feature>
<evidence type="ECO:0000256" key="6">
    <source>
        <dbReference type="ARBA" id="ARBA00022984"/>
    </source>
</evidence>
<evidence type="ECO:0000313" key="19">
    <source>
        <dbReference type="Proteomes" id="UP000245938"/>
    </source>
</evidence>
<proteinExistence type="inferred from homology"/>
<evidence type="ECO:0000256" key="8">
    <source>
        <dbReference type="ARBA" id="ARBA00023136"/>
    </source>
</evidence>
<keyword evidence="4 17" id="KW-0812">Transmembrane</keyword>
<keyword evidence="18" id="KW-0131">Cell cycle</keyword>
<evidence type="ECO:0000256" key="10">
    <source>
        <dbReference type="ARBA" id="ARBA00033270"/>
    </source>
</evidence>
<dbReference type="PANTHER" id="PTHR30474">
    <property type="entry name" value="CELL CYCLE PROTEIN"/>
    <property type="match status" value="1"/>
</dbReference>
<dbReference type="GO" id="GO:0008360">
    <property type="term" value="P:regulation of cell shape"/>
    <property type="evidence" value="ECO:0007669"/>
    <property type="project" value="UniProtKB-KW"/>
</dbReference>
<evidence type="ECO:0000256" key="11">
    <source>
        <dbReference type="ARBA" id="ARBA00038053"/>
    </source>
</evidence>
<dbReference type="PANTHER" id="PTHR30474:SF2">
    <property type="entry name" value="PEPTIDOGLYCAN GLYCOSYLTRANSFERASE FTSW-RELATED"/>
    <property type="match status" value="1"/>
</dbReference>
<comment type="subcellular location">
    <subcellularLocation>
        <location evidence="1">Membrane</location>
        <topology evidence="1">Multi-pass membrane protein</topology>
    </subcellularLocation>
</comment>
<evidence type="ECO:0000256" key="17">
    <source>
        <dbReference type="SAM" id="Phobius"/>
    </source>
</evidence>
<keyword evidence="19" id="KW-1185">Reference proteome</keyword>
<dbReference type="InterPro" id="IPR018365">
    <property type="entry name" value="Cell_cycle_FtsW-rel_CS"/>
</dbReference>
<keyword evidence="8 17" id="KW-0472">Membrane</keyword>
<evidence type="ECO:0000313" key="18">
    <source>
        <dbReference type="EMBL" id="PWI26789.1"/>
    </source>
</evidence>
<evidence type="ECO:0000256" key="14">
    <source>
        <dbReference type="ARBA" id="ARBA00044770"/>
    </source>
</evidence>
<organism evidence="18 19">
    <name type="scientific">Kurthia sibirica</name>
    <dbReference type="NCBI Taxonomy" id="202750"/>
    <lineage>
        <taxon>Bacteria</taxon>
        <taxon>Bacillati</taxon>
        <taxon>Bacillota</taxon>
        <taxon>Bacilli</taxon>
        <taxon>Bacillales</taxon>
        <taxon>Caryophanaceae</taxon>
        <taxon>Kurthia</taxon>
    </lineage>
</organism>
<gene>
    <name evidence="18" type="ORF">DEX24_00380</name>
</gene>
<evidence type="ECO:0000256" key="9">
    <source>
        <dbReference type="ARBA" id="ARBA00032370"/>
    </source>
</evidence>
<evidence type="ECO:0000256" key="4">
    <source>
        <dbReference type="ARBA" id="ARBA00022692"/>
    </source>
</evidence>
<keyword evidence="18" id="KW-0132">Cell division</keyword>
<dbReference type="AlphaFoldDB" id="A0A2U3AQJ9"/>
<evidence type="ECO:0000256" key="1">
    <source>
        <dbReference type="ARBA" id="ARBA00004141"/>
    </source>
</evidence>
<keyword evidence="7 17" id="KW-1133">Transmembrane helix</keyword>
<dbReference type="RefSeq" id="WP_109304412.1">
    <property type="nucleotide sequence ID" value="NZ_BJUF01000001.1"/>
</dbReference>
<feature type="transmembrane region" description="Helical" evidence="17">
    <location>
        <begin position="193"/>
        <end position="215"/>
    </location>
</feature>
<feature type="transmembrane region" description="Helical" evidence="17">
    <location>
        <begin position="76"/>
        <end position="95"/>
    </location>
</feature>
<dbReference type="GO" id="GO:0032153">
    <property type="term" value="C:cell division site"/>
    <property type="evidence" value="ECO:0007669"/>
    <property type="project" value="TreeGrafter"/>
</dbReference>
<evidence type="ECO:0000256" key="12">
    <source>
        <dbReference type="ARBA" id="ARBA00041185"/>
    </source>
</evidence>
<dbReference type="EMBL" id="QFVR01000001">
    <property type="protein sequence ID" value="PWI26789.1"/>
    <property type="molecule type" value="Genomic_DNA"/>
</dbReference>
<dbReference type="GO" id="GO:0015648">
    <property type="term" value="F:lipid-linked peptidoglycan transporter activity"/>
    <property type="evidence" value="ECO:0007669"/>
    <property type="project" value="TreeGrafter"/>
</dbReference>
<name>A0A2U3AQJ9_9BACL</name>
<feature type="transmembrane region" description="Helical" evidence="17">
    <location>
        <begin position="321"/>
        <end position="345"/>
    </location>
</feature>
<feature type="transmembrane region" description="Helical" evidence="17">
    <location>
        <begin position="115"/>
        <end position="133"/>
    </location>
</feature>
<keyword evidence="2" id="KW-0328">Glycosyltransferase</keyword>
<dbReference type="PROSITE" id="PS00428">
    <property type="entry name" value="FTSW_RODA_SPOVE"/>
    <property type="match status" value="1"/>
</dbReference>
<comment type="function">
    <text evidence="16">Peptidoglycan polymerase that is essential for cell division.</text>
</comment>
<feature type="transmembrane region" description="Helical" evidence="17">
    <location>
        <begin position="12"/>
        <end position="31"/>
    </location>
</feature>
<comment type="similarity">
    <text evidence="11">Belongs to the SEDS family. FtsW subfamily.</text>
</comment>